<name>A0A3S2VQ93_9PROT</name>
<keyword evidence="4" id="KW-1185">Reference proteome</keyword>
<evidence type="ECO:0000313" key="3">
    <source>
        <dbReference type="EMBL" id="RVU36913.1"/>
    </source>
</evidence>
<accession>A0A3S2VQ93</accession>
<dbReference type="Proteomes" id="UP000287447">
    <property type="component" value="Unassembled WGS sequence"/>
</dbReference>
<dbReference type="OrthoDB" id="7183088at2"/>
<organism evidence="3 4">
    <name type="scientific">Hwanghaeella grinnelliae</name>
    <dbReference type="NCBI Taxonomy" id="2500179"/>
    <lineage>
        <taxon>Bacteria</taxon>
        <taxon>Pseudomonadati</taxon>
        <taxon>Pseudomonadota</taxon>
        <taxon>Alphaproteobacteria</taxon>
        <taxon>Rhodospirillales</taxon>
        <taxon>Rhodospirillaceae</taxon>
        <taxon>Hwanghaeella</taxon>
    </lineage>
</organism>
<evidence type="ECO:0000256" key="1">
    <source>
        <dbReference type="ARBA" id="ARBA00038310"/>
    </source>
</evidence>
<evidence type="ECO:0000313" key="4">
    <source>
        <dbReference type="Proteomes" id="UP000287447"/>
    </source>
</evidence>
<dbReference type="SUPFAM" id="SSF51556">
    <property type="entry name" value="Metallo-dependent hydrolases"/>
    <property type="match status" value="1"/>
</dbReference>
<dbReference type="AlphaFoldDB" id="A0A3S2VQ93"/>
<comment type="caution">
    <text evidence="3">The sequence shown here is derived from an EMBL/GenBank/DDBJ whole genome shotgun (WGS) entry which is preliminary data.</text>
</comment>
<protein>
    <submittedName>
        <fullName evidence="3">Thioesterase</fullName>
    </submittedName>
</protein>
<proteinExistence type="inferred from homology"/>
<dbReference type="EMBL" id="SADE01000002">
    <property type="protein sequence ID" value="RVU36913.1"/>
    <property type="molecule type" value="Genomic_DNA"/>
</dbReference>
<feature type="domain" description="Amidohydrolase-related" evidence="2">
    <location>
        <begin position="7"/>
        <end position="297"/>
    </location>
</feature>
<evidence type="ECO:0000259" key="2">
    <source>
        <dbReference type="Pfam" id="PF04909"/>
    </source>
</evidence>
<dbReference type="Pfam" id="PF04909">
    <property type="entry name" value="Amidohydro_2"/>
    <property type="match status" value="1"/>
</dbReference>
<gene>
    <name evidence="3" type="ORF">EOI86_12965</name>
</gene>
<dbReference type="InterPro" id="IPR052350">
    <property type="entry name" value="Metallo-dep_Lactonases"/>
</dbReference>
<dbReference type="Gene3D" id="3.20.20.140">
    <property type="entry name" value="Metal-dependent hydrolases"/>
    <property type="match status" value="1"/>
</dbReference>
<dbReference type="GO" id="GO:0016787">
    <property type="term" value="F:hydrolase activity"/>
    <property type="evidence" value="ECO:0007669"/>
    <property type="project" value="InterPro"/>
</dbReference>
<sequence>MKSLPIIDPHQHFWDLSMNKHPWLCHEIIPFRYGDYAAIRKTFLPDDYKAVTANHNVVKTVHQEAEWENADPVAETAWIHDLHDKTGYPHAAIGQAWFMRDDIANVLAGHAAYPLIRSVRQKPAATPSPQEFVAGAPGSLADPKFREGFKLLRKHGLHYDIQTPWWHLGEAADLARDFPDTLIILNHTGLPSDRSAEALTGWREGMETFAAQPNTAVKISGIGLPGIPWTAENNAHVVLDTIRIFGWERCMFASNFPVDSLAGSFDDIYGGFKTIVADLPEAQIRALFHDNAQRIYRPV</sequence>
<dbReference type="PANTHER" id="PTHR43569:SF1">
    <property type="entry name" value="BLL3371 PROTEIN"/>
    <property type="match status" value="1"/>
</dbReference>
<comment type="similarity">
    <text evidence="1">Belongs to the metallo-dependent hydrolases superfamily.</text>
</comment>
<reference evidence="4" key="1">
    <citation type="submission" date="2019-01" db="EMBL/GenBank/DDBJ databases">
        <title>Gri0909 isolated from a small marine red alga.</title>
        <authorList>
            <person name="Kim J."/>
            <person name="Jeong S.E."/>
            <person name="Jeon C.O."/>
        </authorList>
    </citation>
    <scope>NUCLEOTIDE SEQUENCE [LARGE SCALE GENOMIC DNA]</scope>
    <source>
        <strain evidence="4">Gri0909</strain>
    </source>
</reference>
<dbReference type="InterPro" id="IPR006680">
    <property type="entry name" value="Amidohydro-rel"/>
</dbReference>
<dbReference type="InterPro" id="IPR032466">
    <property type="entry name" value="Metal_Hydrolase"/>
</dbReference>
<dbReference type="PANTHER" id="PTHR43569">
    <property type="entry name" value="AMIDOHYDROLASE"/>
    <property type="match status" value="1"/>
</dbReference>